<proteinExistence type="predicted"/>
<keyword evidence="1" id="KW-1133">Transmembrane helix</keyword>
<protein>
    <submittedName>
        <fullName evidence="2">Uncharacterized protein</fullName>
    </submittedName>
</protein>
<sequence>MAGTAVPQEVLGLAVFVDVLSVLATVLVVGLIRHVDFTLNWRTIQIQRFENERHHSYSDSDMFGKADVGWRLVLSWTSIFTYNVDALLVLFCGYLPDYRVATGNHSTPQIPPKPKPLHTLLPEIDGHVNLPRSWHNVQRGYNTDSDWHRQVAHIAMDSADIP</sequence>
<keyword evidence="1" id="KW-0472">Membrane</keyword>
<evidence type="ECO:0000313" key="2">
    <source>
        <dbReference type="EMBL" id="KAL1629106.1"/>
    </source>
</evidence>
<organism evidence="2 3">
    <name type="scientific">Neofusicoccum ribis</name>
    <dbReference type="NCBI Taxonomy" id="45134"/>
    <lineage>
        <taxon>Eukaryota</taxon>
        <taxon>Fungi</taxon>
        <taxon>Dikarya</taxon>
        <taxon>Ascomycota</taxon>
        <taxon>Pezizomycotina</taxon>
        <taxon>Dothideomycetes</taxon>
        <taxon>Dothideomycetes incertae sedis</taxon>
        <taxon>Botryosphaeriales</taxon>
        <taxon>Botryosphaeriaceae</taxon>
        <taxon>Neofusicoccum</taxon>
    </lineage>
</organism>
<comment type="caution">
    <text evidence="2">The sequence shown here is derived from an EMBL/GenBank/DDBJ whole genome shotgun (WGS) entry which is preliminary data.</text>
</comment>
<feature type="transmembrane region" description="Helical" evidence="1">
    <location>
        <begin position="12"/>
        <end position="32"/>
    </location>
</feature>
<keyword evidence="1" id="KW-0812">Transmembrane</keyword>
<dbReference type="EMBL" id="JAJVDC020000058">
    <property type="protein sequence ID" value="KAL1629106.1"/>
    <property type="molecule type" value="Genomic_DNA"/>
</dbReference>
<evidence type="ECO:0000313" key="3">
    <source>
        <dbReference type="Proteomes" id="UP001521116"/>
    </source>
</evidence>
<name>A0ABR3SU15_9PEZI</name>
<dbReference type="Proteomes" id="UP001521116">
    <property type="component" value="Unassembled WGS sequence"/>
</dbReference>
<evidence type="ECO:0000256" key="1">
    <source>
        <dbReference type="SAM" id="Phobius"/>
    </source>
</evidence>
<gene>
    <name evidence="2" type="ORF">SLS56_005660</name>
</gene>
<keyword evidence="3" id="KW-1185">Reference proteome</keyword>
<accession>A0ABR3SU15</accession>
<reference evidence="2 3" key="1">
    <citation type="submission" date="2024-02" db="EMBL/GenBank/DDBJ databases">
        <title>De novo assembly and annotation of 12 fungi associated with fruit tree decline syndrome in Ontario, Canada.</title>
        <authorList>
            <person name="Sulman M."/>
            <person name="Ellouze W."/>
            <person name="Ilyukhin E."/>
        </authorList>
    </citation>
    <scope>NUCLEOTIDE SEQUENCE [LARGE SCALE GENOMIC DNA]</scope>
    <source>
        <strain evidence="2 3">M1-105</strain>
    </source>
</reference>